<dbReference type="Proteomes" id="UP000613160">
    <property type="component" value="Unassembled WGS sequence"/>
</dbReference>
<evidence type="ECO:0000313" key="3">
    <source>
        <dbReference type="Proteomes" id="UP000613160"/>
    </source>
</evidence>
<dbReference type="RefSeq" id="WP_188852741.1">
    <property type="nucleotide sequence ID" value="NZ_BMJJ01000008.1"/>
</dbReference>
<comment type="caution">
    <text evidence="2">The sequence shown here is derived from an EMBL/GenBank/DDBJ whole genome shotgun (WGS) entry which is preliminary data.</text>
</comment>
<gene>
    <name evidence="2" type="ORF">GCM10011335_33280</name>
</gene>
<proteinExistence type="predicted"/>
<evidence type="ECO:0000256" key="1">
    <source>
        <dbReference type="SAM" id="MobiDB-lite"/>
    </source>
</evidence>
<reference evidence="2" key="2">
    <citation type="submission" date="2020-09" db="EMBL/GenBank/DDBJ databases">
        <authorList>
            <person name="Sun Q."/>
            <person name="Zhou Y."/>
        </authorList>
    </citation>
    <scope>NUCLEOTIDE SEQUENCE</scope>
    <source>
        <strain evidence="2">CGMCC 1.15493</strain>
    </source>
</reference>
<protein>
    <recommendedName>
        <fullName evidence="4">Chemotaxis protein MotC</fullName>
    </recommendedName>
</protein>
<name>A0A917DC22_9HYPH</name>
<reference evidence="2" key="1">
    <citation type="journal article" date="2014" name="Int. J. Syst. Evol. Microbiol.">
        <title>Complete genome sequence of Corynebacterium casei LMG S-19264T (=DSM 44701T), isolated from a smear-ripened cheese.</title>
        <authorList>
            <consortium name="US DOE Joint Genome Institute (JGI-PGF)"/>
            <person name="Walter F."/>
            <person name="Albersmeier A."/>
            <person name="Kalinowski J."/>
            <person name="Ruckert C."/>
        </authorList>
    </citation>
    <scope>NUCLEOTIDE SEQUENCE</scope>
    <source>
        <strain evidence="2">CGMCC 1.15493</strain>
    </source>
</reference>
<keyword evidence="3" id="KW-1185">Reference proteome</keyword>
<feature type="region of interest" description="Disordered" evidence="1">
    <location>
        <begin position="82"/>
        <end position="136"/>
    </location>
</feature>
<feature type="compositionally biased region" description="Low complexity" evidence="1">
    <location>
        <begin position="105"/>
        <end position="116"/>
    </location>
</feature>
<dbReference type="EMBL" id="BMJJ01000008">
    <property type="protein sequence ID" value="GGD27516.1"/>
    <property type="molecule type" value="Genomic_DNA"/>
</dbReference>
<dbReference type="AlphaFoldDB" id="A0A917DC22"/>
<organism evidence="2 3">
    <name type="scientific">Aureimonas glaciei</name>
    <dbReference type="NCBI Taxonomy" id="1776957"/>
    <lineage>
        <taxon>Bacteria</taxon>
        <taxon>Pseudomonadati</taxon>
        <taxon>Pseudomonadota</taxon>
        <taxon>Alphaproteobacteria</taxon>
        <taxon>Hyphomicrobiales</taxon>
        <taxon>Aurantimonadaceae</taxon>
        <taxon>Aureimonas</taxon>
    </lineage>
</organism>
<evidence type="ECO:0000313" key="2">
    <source>
        <dbReference type="EMBL" id="GGD27516.1"/>
    </source>
</evidence>
<sequence length="497" mass="52539">MSRMLLLTVSALALVQGGGGARAENPAEQRFLTEVLAGSDLPYDISPAYRLGTGPIADAGNAGIDPIVTGQIAPETGAAEQPSLLQPVPGEPINLHAASPPSPDAAETAAGHGEAAVPGEQASPAEGTPAWATSRSPMPFDIIRTVQFLQDQIARGNGRAIQVQAMLLRRFGPTLAEADPEVWKDGRNVRAAVLFVLSGGPPDILRRLMARGVIDPAQENLFRGALAYVENDLAGAEKILAALDFAGMEPGLEAHLNLVLGQLKQLEKPKEAIRHLDRARLLAPGGLIEESALRMEVLLVDDLGEHDAADRLARQYFDRYSASSYSQNFEARFAAVFAQRGKTDAPAVIAAMQDVTARLPDANKRAIFLTVGRRALVEGNLDFAKGTVAAVLETADIPEPERQRANLYSVAATIGSAPSNEIAAGLAAIDRTQLHPEDVKLLDAATSVLGGIDTRPLLATTQQPGEGASQYAETSPVFDRAQQLLDAVNKDLGKAQP</sequence>
<evidence type="ECO:0008006" key="4">
    <source>
        <dbReference type="Google" id="ProtNLM"/>
    </source>
</evidence>
<accession>A0A917DC22</accession>